<dbReference type="RefSeq" id="WP_188874013.1">
    <property type="nucleotide sequence ID" value="NZ_BMOV01000010.1"/>
</dbReference>
<proteinExistence type="predicted"/>
<protein>
    <recommendedName>
        <fullName evidence="4">DUF3489 domain-containing protein</fullName>
    </recommendedName>
</protein>
<dbReference type="Proteomes" id="UP000602381">
    <property type="component" value="Unassembled WGS sequence"/>
</dbReference>
<feature type="region of interest" description="Disordered" evidence="1">
    <location>
        <begin position="104"/>
        <end position="139"/>
    </location>
</feature>
<dbReference type="EMBL" id="BMOV01000010">
    <property type="protein sequence ID" value="GGO16057.1"/>
    <property type="molecule type" value="Genomic_DNA"/>
</dbReference>
<evidence type="ECO:0000313" key="3">
    <source>
        <dbReference type="Proteomes" id="UP000602381"/>
    </source>
</evidence>
<organism evidence="2 3">
    <name type="scientific">Iodidimonas muriae</name>
    <dbReference type="NCBI Taxonomy" id="261467"/>
    <lineage>
        <taxon>Bacteria</taxon>
        <taxon>Pseudomonadati</taxon>
        <taxon>Pseudomonadota</taxon>
        <taxon>Alphaproteobacteria</taxon>
        <taxon>Iodidimonadales</taxon>
        <taxon>Iodidimonadaceae</taxon>
        <taxon>Iodidimonas</taxon>
    </lineage>
</organism>
<evidence type="ECO:0000256" key="1">
    <source>
        <dbReference type="SAM" id="MobiDB-lite"/>
    </source>
</evidence>
<evidence type="ECO:0000313" key="2">
    <source>
        <dbReference type="EMBL" id="GGO16057.1"/>
    </source>
</evidence>
<sequence length="209" mass="21735">MTIKLSDTQLVILSAACQRDDRSILPLPANLKGGAASKVIDSLIAKGLIEQAVAKRGDPIWRESGDGEGITFVATDAAFAALGIEVDDVPSDADTGATGLRRAVAASAAQAGRDDETAGSHDATGGEPTPTVPKTAPARKMREGSKQAQLIAMLQRPEGASIAEIVAAFGWQRHTVRGAIAGALKKKLGLEVTSEKVEGRGRVYRLLQA</sequence>
<keyword evidence="3" id="KW-1185">Reference proteome</keyword>
<gene>
    <name evidence="2" type="ORF">GCM10007972_24680</name>
</gene>
<accession>A0ABQ2LG29</accession>
<evidence type="ECO:0008006" key="4">
    <source>
        <dbReference type="Google" id="ProtNLM"/>
    </source>
</evidence>
<reference evidence="3" key="1">
    <citation type="journal article" date="2019" name="Int. J. Syst. Evol. Microbiol.">
        <title>The Global Catalogue of Microorganisms (GCM) 10K type strain sequencing project: providing services to taxonomists for standard genome sequencing and annotation.</title>
        <authorList>
            <consortium name="The Broad Institute Genomics Platform"/>
            <consortium name="The Broad Institute Genome Sequencing Center for Infectious Disease"/>
            <person name="Wu L."/>
            <person name="Ma J."/>
        </authorList>
    </citation>
    <scope>NUCLEOTIDE SEQUENCE [LARGE SCALE GENOMIC DNA]</scope>
    <source>
        <strain evidence="3">JCM 17843</strain>
    </source>
</reference>
<dbReference type="InterPro" id="IPR021880">
    <property type="entry name" value="DUF3489"/>
</dbReference>
<dbReference type="Pfam" id="PF11994">
    <property type="entry name" value="DUF3489"/>
    <property type="match status" value="1"/>
</dbReference>
<name>A0ABQ2LG29_9PROT</name>
<comment type="caution">
    <text evidence="2">The sequence shown here is derived from an EMBL/GenBank/DDBJ whole genome shotgun (WGS) entry which is preliminary data.</text>
</comment>